<feature type="non-terminal residue" evidence="1">
    <location>
        <position position="61"/>
    </location>
</feature>
<name>A0ACA9RUY0_9GLOM</name>
<sequence>NRQRVIPHHASRFKLSQNITACDPPTLQSVNEILSSIPSREIPITPEEMQTLLQIDLDKFN</sequence>
<protein>
    <submittedName>
        <fullName evidence="1">24775_t:CDS:1</fullName>
    </submittedName>
</protein>
<evidence type="ECO:0000313" key="2">
    <source>
        <dbReference type="Proteomes" id="UP000789920"/>
    </source>
</evidence>
<accession>A0ACA9RUY0</accession>
<comment type="caution">
    <text evidence="1">The sequence shown here is derived from an EMBL/GenBank/DDBJ whole genome shotgun (WGS) entry which is preliminary data.</text>
</comment>
<organism evidence="1 2">
    <name type="scientific">Racocetra persica</name>
    <dbReference type="NCBI Taxonomy" id="160502"/>
    <lineage>
        <taxon>Eukaryota</taxon>
        <taxon>Fungi</taxon>
        <taxon>Fungi incertae sedis</taxon>
        <taxon>Mucoromycota</taxon>
        <taxon>Glomeromycotina</taxon>
        <taxon>Glomeromycetes</taxon>
        <taxon>Diversisporales</taxon>
        <taxon>Gigasporaceae</taxon>
        <taxon>Racocetra</taxon>
    </lineage>
</organism>
<keyword evidence="2" id="KW-1185">Reference proteome</keyword>
<gene>
    <name evidence="1" type="ORF">RPERSI_LOCUS23562</name>
</gene>
<dbReference type="EMBL" id="CAJVQC010073870">
    <property type="protein sequence ID" value="CAG8812609.1"/>
    <property type="molecule type" value="Genomic_DNA"/>
</dbReference>
<feature type="non-terminal residue" evidence="1">
    <location>
        <position position="1"/>
    </location>
</feature>
<evidence type="ECO:0000313" key="1">
    <source>
        <dbReference type="EMBL" id="CAG8812609.1"/>
    </source>
</evidence>
<proteinExistence type="predicted"/>
<reference evidence="1" key="1">
    <citation type="submission" date="2021-06" db="EMBL/GenBank/DDBJ databases">
        <authorList>
            <person name="Kallberg Y."/>
            <person name="Tangrot J."/>
            <person name="Rosling A."/>
        </authorList>
    </citation>
    <scope>NUCLEOTIDE SEQUENCE</scope>
    <source>
        <strain evidence="1">MA461A</strain>
    </source>
</reference>
<dbReference type="Proteomes" id="UP000789920">
    <property type="component" value="Unassembled WGS sequence"/>
</dbReference>